<dbReference type="Gene3D" id="3.40.50.1100">
    <property type="match status" value="2"/>
</dbReference>
<dbReference type="InterPro" id="IPR026260">
    <property type="entry name" value="Thr_Synthase_bac/arc"/>
</dbReference>
<feature type="binding site" evidence="14">
    <location>
        <begin position="201"/>
        <end position="205"/>
    </location>
    <ligand>
        <name>pyridoxal 5'-phosphate</name>
        <dbReference type="ChEBI" id="CHEBI:597326"/>
    </ligand>
</feature>
<organism evidence="17 18">
    <name type="scientific">Phytoactinopolyspora halotolerans</name>
    <dbReference type="NCBI Taxonomy" id="1981512"/>
    <lineage>
        <taxon>Bacteria</taxon>
        <taxon>Bacillati</taxon>
        <taxon>Actinomycetota</taxon>
        <taxon>Actinomycetes</taxon>
        <taxon>Jiangellales</taxon>
        <taxon>Jiangellaceae</taxon>
        <taxon>Phytoactinopolyspora</taxon>
    </lineage>
</organism>
<comment type="cofactor">
    <cofactor evidence="1 13 14">
        <name>pyridoxal 5'-phosphate</name>
        <dbReference type="ChEBI" id="CHEBI:597326"/>
    </cofactor>
</comment>
<evidence type="ECO:0000259" key="16">
    <source>
        <dbReference type="Pfam" id="PF00291"/>
    </source>
</evidence>
<keyword evidence="10 13" id="KW-0456">Lyase</keyword>
<evidence type="ECO:0000256" key="1">
    <source>
        <dbReference type="ARBA" id="ARBA00001933"/>
    </source>
</evidence>
<feature type="binding site" evidence="14">
    <location>
        <position position="101"/>
    </location>
    <ligand>
        <name>pyridoxal 5'-phosphate</name>
        <dbReference type="ChEBI" id="CHEBI:597326"/>
    </ligand>
</feature>
<dbReference type="AlphaFoldDB" id="A0A6L9S7Q5"/>
<dbReference type="GO" id="GO:0004795">
    <property type="term" value="F:threonine synthase activity"/>
    <property type="evidence" value="ECO:0007669"/>
    <property type="project" value="UniProtKB-UniRule"/>
</dbReference>
<comment type="function">
    <text evidence="2 13">Catalyzes the gamma-elimination of phosphate from L-phosphohomoserine and the beta-addition of water to produce L-threonine.</text>
</comment>
<evidence type="ECO:0000256" key="14">
    <source>
        <dbReference type="PIRSR" id="PIRSR038945-1"/>
    </source>
</evidence>
<reference evidence="17 18" key="1">
    <citation type="submission" date="2020-02" db="EMBL/GenBank/DDBJ databases">
        <authorList>
            <person name="Li X.-J."/>
            <person name="Han X.-M."/>
        </authorList>
    </citation>
    <scope>NUCLEOTIDE SEQUENCE [LARGE SCALE GENOMIC DNA]</scope>
    <source>
        <strain evidence="17 18">CCTCC AB 2017055</strain>
    </source>
</reference>
<evidence type="ECO:0000256" key="9">
    <source>
        <dbReference type="ARBA" id="ARBA00022898"/>
    </source>
</evidence>
<dbReference type="GO" id="GO:0009097">
    <property type="term" value="P:isoleucine biosynthetic process"/>
    <property type="evidence" value="ECO:0007669"/>
    <property type="project" value="TreeGrafter"/>
</dbReference>
<evidence type="ECO:0000256" key="5">
    <source>
        <dbReference type="ARBA" id="ARBA00013028"/>
    </source>
</evidence>
<comment type="pathway">
    <text evidence="3 13">Amino-acid biosynthesis; L-threonine biosynthesis; L-threonine from L-aspartate: step 5/5.</text>
</comment>
<dbReference type="GO" id="GO:0030170">
    <property type="term" value="F:pyridoxal phosphate binding"/>
    <property type="evidence" value="ECO:0007669"/>
    <property type="project" value="InterPro"/>
</dbReference>
<protein>
    <recommendedName>
        <fullName evidence="6 12">Threonine synthase</fullName>
        <ecNumber evidence="5 12">4.2.3.1</ecNumber>
    </recommendedName>
</protein>
<evidence type="ECO:0000256" key="7">
    <source>
        <dbReference type="ARBA" id="ARBA00022605"/>
    </source>
</evidence>
<dbReference type="InterPro" id="IPR036052">
    <property type="entry name" value="TrpB-like_PALP_sf"/>
</dbReference>
<dbReference type="SUPFAM" id="SSF53686">
    <property type="entry name" value="Tryptophan synthase beta subunit-like PLP-dependent enzymes"/>
    <property type="match status" value="1"/>
</dbReference>
<dbReference type="GO" id="GO:0003941">
    <property type="term" value="F:L-serine ammonia-lyase activity"/>
    <property type="evidence" value="ECO:0007669"/>
    <property type="project" value="TreeGrafter"/>
</dbReference>
<dbReference type="PANTHER" id="PTHR48078">
    <property type="entry name" value="THREONINE DEHYDRATASE, MITOCHONDRIAL-RELATED"/>
    <property type="match status" value="1"/>
</dbReference>
<keyword evidence="8 13" id="KW-0791">Threonine biosynthesis</keyword>
<gene>
    <name evidence="17" type="ORF">G1H10_10300</name>
</gene>
<evidence type="ECO:0000256" key="11">
    <source>
        <dbReference type="ARBA" id="ARBA00049144"/>
    </source>
</evidence>
<feature type="binding site" evidence="14">
    <location>
        <position position="331"/>
    </location>
    <ligand>
        <name>pyridoxal 5'-phosphate</name>
        <dbReference type="ChEBI" id="CHEBI:597326"/>
    </ligand>
</feature>
<evidence type="ECO:0000313" key="18">
    <source>
        <dbReference type="Proteomes" id="UP000475214"/>
    </source>
</evidence>
<name>A0A6L9S7Q5_9ACTN</name>
<dbReference type="GO" id="GO:0009088">
    <property type="term" value="P:threonine biosynthetic process"/>
    <property type="evidence" value="ECO:0007669"/>
    <property type="project" value="UniProtKB-UniRule"/>
</dbReference>
<dbReference type="GO" id="GO:0006565">
    <property type="term" value="P:L-serine catabolic process"/>
    <property type="evidence" value="ECO:0007669"/>
    <property type="project" value="TreeGrafter"/>
</dbReference>
<dbReference type="InterPro" id="IPR004450">
    <property type="entry name" value="Thr_synthase-like"/>
</dbReference>
<dbReference type="PANTHER" id="PTHR48078:SF6">
    <property type="entry name" value="L-THREONINE DEHYDRATASE CATABOLIC TDCB"/>
    <property type="match status" value="1"/>
</dbReference>
<feature type="domain" description="Tryptophan synthase beta chain-like PALP" evidence="16">
    <location>
        <begin position="38"/>
        <end position="332"/>
    </location>
</feature>
<comment type="catalytic activity">
    <reaction evidence="11 13">
        <text>O-phospho-L-homoserine + H2O = L-threonine + phosphate</text>
        <dbReference type="Rhea" id="RHEA:10840"/>
        <dbReference type="ChEBI" id="CHEBI:15377"/>
        <dbReference type="ChEBI" id="CHEBI:43474"/>
        <dbReference type="ChEBI" id="CHEBI:57590"/>
        <dbReference type="ChEBI" id="CHEBI:57926"/>
        <dbReference type="EC" id="4.2.3.1"/>
    </reaction>
</comment>
<dbReference type="EMBL" id="JAAGOA010000006">
    <property type="protein sequence ID" value="NEE00558.1"/>
    <property type="molecule type" value="Genomic_DNA"/>
</dbReference>
<dbReference type="UniPathway" id="UPA00050">
    <property type="reaction ID" value="UER00065"/>
</dbReference>
<dbReference type="InterPro" id="IPR001926">
    <property type="entry name" value="TrpB-like_PALP"/>
</dbReference>
<keyword evidence="9 13" id="KW-0663">Pyridoxal phosphate</keyword>
<keyword evidence="18" id="KW-1185">Reference proteome</keyword>
<dbReference type="PROSITE" id="PS00165">
    <property type="entry name" value="DEHYDRATASE_SER_THR"/>
    <property type="match status" value="1"/>
</dbReference>
<dbReference type="FunFam" id="3.40.50.1100:FF:000014">
    <property type="entry name" value="Threonine synthase"/>
    <property type="match status" value="1"/>
</dbReference>
<evidence type="ECO:0000256" key="4">
    <source>
        <dbReference type="ARBA" id="ARBA00005517"/>
    </source>
</evidence>
<dbReference type="GO" id="GO:0004794">
    <property type="term" value="F:threonine deaminase activity"/>
    <property type="evidence" value="ECO:0007669"/>
    <property type="project" value="TreeGrafter"/>
</dbReference>
<evidence type="ECO:0000256" key="13">
    <source>
        <dbReference type="PIRNR" id="PIRNR038945"/>
    </source>
</evidence>
<evidence type="ECO:0000256" key="6">
    <source>
        <dbReference type="ARBA" id="ARBA00018679"/>
    </source>
</evidence>
<evidence type="ECO:0000256" key="12">
    <source>
        <dbReference type="NCBIfam" id="TIGR00260"/>
    </source>
</evidence>
<comment type="similarity">
    <text evidence="4 13">Belongs to the threonine synthase family.</text>
</comment>
<dbReference type="InterPro" id="IPR050147">
    <property type="entry name" value="Ser/Thr_Dehydratase"/>
</dbReference>
<dbReference type="EC" id="4.2.3.1" evidence="5 12"/>
<dbReference type="Pfam" id="PF00291">
    <property type="entry name" value="PALP"/>
    <property type="match status" value="1"/>
</dbReference>
<dbReference type="CDD" id="cd01563">
    <property type="entry name" value="Thr-synth_1"/>
    <property type="match status" value="1"/>
</dbReference>
<evidence type="ECO:0000256" key="2">
    <source>
        <dbReference type="ARBA" id="ARBA00003648"/>
    </source>
</evidence>
<feature type="modified residue" description="N6-(pyridoxal phosphate)lysine" evidence="15">
    <location>
        <position position="75"/>
    </location>
</feature>
<accession>A0A6L9S7Q5</accession>
<dbReference type="PIRSF" id="PIRSF038945">
    <property type="entry name" value="Thr_synthase"/>
    <property type="match status" value="1"/>
</dbReference>
<dbReference type="FunFam" id="3.40.50.1100:FF:000013">
    <property type="entry name" value="Threonine synthase"/>
    <property type="match status" value="1"/>
</dbReference>
<dbReference type="RefSeq" id="WP_163737067.1">
    <property type="nucleotide sequence ID" value="NZ_JAAGOA010000006.1"/>
</dbReference>
<proteinExistence type="inferred from homology"/>
<dbReference type="Proteomes" id="UP000475214">
    <property type="component" value="Unassembled WGS sequence"/>
</dbReference>
<evidence type="ECO:0000256" key="15">
    <source>
        <dbReference type="PIRSR" id="PIRSR038945-2"/>
    </source>
</evidence>
<sequence length="367" mass="38146">MDAVTSGMVDAPTRTRLWRGVIEEYRDRLPVSTHTPVVTLREGGTPLVPAPWLSAQTGCDVHLKVEGVNPTGSFKDRGMTVAISKAAEEGAEAVVCASTGNTSASMAAYAVRAGMRPVVLVPDGKIAGPKLAQAVVHGGVIAAVDGNFDDCLRLARELAETYPVALVNSVNPFRLAGQKTAAFEVVDDLGDAPDIHVLPVGNAGNISAYWMGYTEYAADRVATRRPRMWGFQAAGAAPLVHGVPVSAPDTVASAIRIGNPASWTLAVAARDESEGLIDAVSDEQILAAQQELSGREGLFVEPASAAGVAGLLQYAREGRLDPGQRIVVTVTGHGLKDVDTASSFYGEIRPYPVAAEAAAAAEALGLG</sequence>
<dbReference type="GO" id="GO:0006567">
    <property type="term" value="P:L-threonine catabolic process"/>
    <property type="evidence" value="ECO:0007669"/>
    <property type="project" value="TreeGrafter"/>
</dbReference>
<evidence type="ECO:0000256" key="10">
    <source>
        <dbReference type="ARBA" id="ARBA00023239"/>
    </source>
</evidence>
<keyword evidence="7 13" id="KW-0028">Amino-acid biosynthesis</keyword>
<dbReference type="NCBIfam" id="TIGR00260">
    <property type="entry name" value="thrC"/>
    <property type="match status" value="1"/>
</dbReference>
<evidence type="ECO:0000313" key="17">
    <source>
        <dbReference type="EMBL" id="NEE00558.1"/>
    </source>
</evidence>
<comment type="caution">
    <text evidence="17">The sequence shown here is derived from an EMBL/GenBank/DDBJ whole genome shotgun (WGS) entry which is preliminary data.</text>
</comment>
<evidence type="ECO:0000256" key="8">
    <source>
        <dbReference type="ARBA" id="ARBA00022697"/>
    </source>
</evidence>
<evidence type="ECO:0000256" key="3">
    <source>
        <dbReference type="ARBA" id="ARBA00004979"/>
    </source>
</evidence>
<dbReference type="InterPro" id="IPR000634">
    <property type="entry name" value="Ser/Thr_deHydtase_PyrdxlP-BS"/>
</dbReference>